<feature type="domain" description="HTH hxlR-type" evidence="4">
    <location>
        <begin position="21"/>
        <end position="112"/>
    </location>
</feature>
<dbReference type="RefSeq" id="WP_120336324.1">
    <property type="nucleotide sequence ID" value="NZ_JBPFRJ010000010.1"/>
</dbReference>
<keyword evidence="6" id="KW-1185">Reference proteome</keyword>
<dbReference type="PROSITE" id="PS51118">
    <property type="entry name" value="HTH_HXLR"/>
    <property type="match status" value="1"/>
</dbReference>
<sequence>MTDRKENSTNAINEKTLQQFCNASKTLALFSGRWKLSILFKLLEQDTNYSEFKILLPQVSDRTLAKQLKELQLDGLIQKDRSKTASVYSLTDKSHQLKPLLAALSEFNNEHP</sequence>
<dbReference type="Pfam" id="PF01638">
    <property type="entry name" value="HxlR"/>
    <property type="match status" value="1"/>
</dbReference>
<dbReference type="AlphaFoldDB" id="A0A420FDE3"/>
<reference evidence="5 6" key="1">
    <citation type="submission" date="2016-07" db="EMBL/GenBank/DDBJ databases">
        <title>Genome analysis of Sphingobacterium siyangense T12B17.</title>
        <authorList>
            <person name="Xu D."/>
            <person name="Su Y."/>
            <person name="Zheng S."/>
        </authorList>
    </citation>
    <scope>NUCLEOTIDE SEQUENCE [LARGE SCALE GENOMIC DNA]</scope>
    <source>
        <strain evidence="5 6">T12B17</strain>
    </source>
</reference>
<keyword evidence="1" id="KW-0805">Transcription regulation</keyword>
<name>A0A420FDE3_9SPHI</name>
<dbReference type="InterPro" id="IPR036388">
    <property type="entry name" value="WH-like_DNA-bd_sf"/>
</dbReference>
<dbReference type="Proteomes" id="UP000286402">
    <property type="component" value="Unassembled WGS sequence"/>
</dbReference>
<keyword evidence="2" id="KW-0238">DNA-binding</keyword>
<dbReference type="Gene3D" id="1.10.10.10">
    <property type="entry name" value="Winged helix-like DNA-binding domain superfamily/Winged helix DNA-binding domain"/>
    <property type="match status" value="1"/>
</dbReference>
<evidence type="ECO:0000313" key="5">
    <source>
        <dbReference type="EMBL" id="RKF30895.1"/>
    </source>
</evidence>
<dbReference type="EMBL" id="MCAQ01000029">
    <property type="protein sequence ID" value="RKF30895.1"/>
    <property type="molecule type" value="Genomic_DNA"/>
</dbReference>
<proteinExistence type="predicted"/>
<dbReference type="SUPFAM" id="SSF46785">
    <property type="entry name" value="Winged helix' DNA-binding domain"/>
    <property type="match status" value="1"/>
</dbReference>
<evidence type="ECO:0000256" key="3">
    <source>
        <dbReference type="ARBA" id="ARBA00023163"/>
    </source>
</evidence>
<dbReference type="PANTHER" id="PTHR33204">
    <property type="entry name" value="TRANSCRIPTIONAL REGULATOR, MARR FAMILY"/>
    <property type="match status" value="1"/>
</dbReference>
<evidence type="ECO:0000259" key="4">
    <source>
        <dbReference type="PROSITE" id="PS51118"/>
    </source>
</evidence>
<evidence type="ECO:0000256" key="2">
    <source>
        <dbReference type="ARBA" id="ARBA00023125"/>
    </source>
</evidence>
<accession>A0A420FDE3</accession>
<evidence type="ECO:0000256" key="1">
    <source>
        <dbReference type="ARBA" id="ARBA00023015"/>
    </source>
</evidence>
<evidence type="ECO:0000313" key="6">
    <source>
        <dbReference type="Proteomes" id="UP000286402"/>
    </source>
</evidence>
<dbReference type="InterPro" id="IPR036390">
    <property type="entry name" value="WH_DNA-bd_sf"/>
</dbReference>
<organism evidence="5 6">
    <name type="scientific">Sphingobacterium siyangense</name>
    <dbReference type="NCBI Taxonomy" id="459529"/>
    <lineage>
        <taxon>Bacteria</taxon>
        <taxon>Pseudomonadati</taxon>
        <taxon>Bacteroidota</taxon>
        <taxon>Sphingobacteriia</taxon>
        <taxon>Sphingobacteriales</taxon>
        <taxon>Sphingobacteriaceae</taxon>
        <taxon>Sphingobacterium</taxon>
    </lineage>
</organism>
<gene>
    <name evidence="5" type="ORF">BCY89_18350</name>
</gene>
<protein>
    <submittedName>
        <fullName evidence="5">HxlR family transcriptional regulator</fullName>
    </submittedName>
</protein>
<comment type="caution">
    <text evidence="5">The sequence shown here is derived from an EMBL/GenBank/DDBJ whole genome shotgun (WGS) entry which is preliminary data.</text>
</comment>
<dbReference type="InterPro" id="IPR002577">
    <property type="entry name" value="HTH_HxlR"/>
</dbReference>
<keyword evidence="3" id="KW-0804">Transcription</keyword>
<dbReference type="GO" id="GO:0003677">
    <property type="term" value="F:DNA binding"/>
    <property type="evidence" value="ECO:0007669"/>
    <property type="project" value="UniProtKB-KW"/>
</dbReference>